<dbReference type="AlphaFoldDB" id="A0A370IPI2"/>
<reference evidence="1 2" key="1">
    <citation type="submission" date="2018-07" db="EMBL/GenBank/DDBJ databases">
        <title>Genome sequence of extremly halophilic archaeon Halopelagius longus strain BC12-B1.</title>
        <authorList>
            <person name="Zhang X."/>
        </authorList>
    </citation>
    <scope>NUCLEOTIDE SEQUENCE [LARGE SCALE GENOMIC DNA]</scope>
    <source>
        <strain evidence="1 2">BC12-B1</strain>
    </source>
</reference>
<organism evidence="1 2">
    <name type="scientific">Halopelagius longus</name>
    <dbReference type="NCBI Taxonomy" id="1236180"/>
    <lineage>
        <taxon>Archaea</taxon>
        <taxon>Methanobacteriati</taxon>
        <taxon>Methanobacteriota</taxon>
        <taxon>Stenosarchaea group</taxon>
        <taxon>Halobacteria</taxon>
        <taxon>Halobacteriales</taxon>
        <taxon>Haloferacaceae</taxon>
    </lineage>
</organism>
<protein>
    <submittedName>
        <fullName evidence="1">Uncharacterized protein</fullName>
    </submittedName>
</protein>
<dbReference type="Proteomes" id="UP000255421">
    <property type="component" value="Unassembled WGS sequence"/>
</dbReference>
<sequence length="73" mass="7874">MADRVGAKRHVESGVVESGVALLAVLGSDDRIVLTDADERRLLSRARECVRVVGPREESVQRGGPAEPFGLFD</sequence>
<evidence type="ECO:0000313" key="2">
    <source>
        <dbReference type="Proteomes" id="UP000255421"/>
    </source>
</evidence>
<dbReference type="EMBL" id="QQST01000001">
    <property type="protein sequence ID" value="RDI72613.1"/>
    <property type="molecule type" value="Genomic_DNA"/>
</dbReference>
<evidence type="ECO:0000313" key="1">
    <source>
        <dbReference type="EMBL" id="RDI72613.1"/>
    </source>
</evidence>
<accession>A0A370IPI2</accession>
<proteinExistence type="predicted"/>
<name>A0A370IPI2_9EURY</name>
<keyword evidence="2" id="KW-1185">Reference proteome</keyword>
<comment type="caution">
    <text evidence="1">The sequence shown here is derived from an EMBL/GenBank/DDBJ whole genome shotgun (WGS) entry which is preliminary data.</text>
</comment>
<gene>
    <name evidence="1" type="ORF">DWB78_13275</name>
</gene>